<evidence type="ECO:0000313" key="1">
    <source>
        <dbReference type="EMBL" id="DAF98582.1"/>
    </source>
</evidence>
<protein>
    <submittedName>
        <fullName evidence="1">Uncharacterized protein</fullName>
    </submittedName>
</protein>
<organism evidence="1">
    <name type="scientific">Myoviridae sp. ctpKu3</name>
    <dbReference type="NCBI Taxonomy" id="2825175"/>
    <lineage>
        <taxon>Viruses</taxon>
        <taxon>Duplodnaviria</taxon>
        <taxon>Heunggongvirae</taxon>
        <taxon>Uroviricota</taxon>
        <taxon>Caudoviricetes</taxon>
    </lineage>
</organism>
<proteinExistence type="predicted"/>
<accession>A0A8S5UW46</accession>
<name>A0A8S5UW46_9CAUD</name>
<sequence>MVNKMIEILNFKKGINDKAPSGCDFVVDELVTYTNENGVKFGPYKIIGFAKDVKDVKTERFIHLNNECYWFPVKAEQLTKQ</sequence>
<dbReference type="EMBL" id="BK016151">
    <property type="protein sequence ID" value="DAF98582.1"/>
    <property type="molecule type" value="Genomic_DNA"/>
</dbReference>
<reference evidence="1" key="1">
    <citation type="journal article" date="2021" name="Proc. Natl. Acad. Sci. U.S.A.">
        <title>A Catalog of Tens of Thousands of Viruses from Human Metagenomes Reveals Hidden Associations with Chronic Diseases.</title>
        <authorList>
            <person name="Tisza M.J."/>
            <person name="Buck C.B."/>
        </authorList>
    </citation>
    <scope>NUCLEOTIDE SEQUENCE</scope>
    <source>
        <strain evidence="1">CtpKu3</strain>
    </source>
</reference>